<dbReference type="InterPro" id="IPR022398">
    <property type="entry name" value="Peptidase_S8_His-AS"/>
</dbReference>
<dbReference type="InterPro" id="IPR013783">
    <property type="entry name" value="Ig-like_fold"/>
</dbReference>
<dbReference type="InterPro" id="IPR026444">
    <property type="entry name" value="Secre_tail"/>
</dbReference>
<dbReference type="InterPro" id="IPR023828">
    <property type="entry name" value="Peptidase_S8_Ser-AS"/>
</dbReference>
<dbReference type="Pfam" id="PF00082">
    <property type="entry name" value="Peptidase_S8"/>
    <property type="match status" value="1"/>
</dbReference>
<sequence>MLALGLWGYTLSVLAQAPSLPPGWNPGGAASDPATLVVKFRPQTDAKGRRVLPNVRNHYVLQRLGVQKMAQSFPGRPAPLRSLGAARPGRQPVDLSGIHRITLPAGRPVAEAIRLLEADPNVEYAEPLYRNHRPLYVPNDPQAQPGTGAQYHLAKIMAYEAWNEERGNPGVTIGIVDYGFDVNHEDLRDNIRYNPADPVDGIDNDRDGYKDNYAGWNVAADTNNVNGSVHGSFVAGCAAATPDNGKGIAGVAYRCKFLPVTIDDLTGYEGLLYAVDRGCKVINLSWGRRDGESSRYEQDLINYAVINHDVVVVAAAGNDNNTDYYWPASYDNVISVGATDAGDAKGGLSNYNDRVDITAPGMGIYSTNNGGYMTSSGTSFAAPLVAGAAALLRSRFPDLTAAEVADRLVATADPIDHLAANAAFAGLLGKGRLNVHRALTDPKGLRLAGAALGGGQNRADGTRERKLSVGVRSTFGSFGNLQLSLAANTRGVTVVAGAATLGALPAGGRADNNGQPFAITIGPGLPADATLVFTLTYRDGTFTATETFTVKASQDYLNVAVNQLQLTATSRGRIGFNDDFITQGIGVRYKNQPLLYEAGLLLATSPTRVSNCVRDQAKMRTYTFQFTKNDHFRPDGPIWYDQSNGADGSAAVTFTDAGNPAAMGLRVRQQVYAWKDSPYDKAVVFEYKITNASGADLPPLHAGLFADWDIHGLLFNKVVSDRADWDAARGLGYVYNPAGGKPYAGIQLLTTQTPSYYAFDDLSGINLYDGFTVAEKYQSLTAVGAQTKWQAGEYGSDAAHALGASLGALRNGETRTIAFALVAGDNLADLQAQADAIRGQFVRVKTSPVPPLTGTEFCPNRAASLASANGRPFRLYARAGDPTPVGTASRFDLGILAKDTTVYVAGIDSLYEGARTAVTLKATNPLALFTASRDSVGLYERHLVDFTDETPGAVAWEWDFGNGAKSTESAVTHRYTAPGEYVVRLTTTTATGCPRKATRTIRVFSRLISPLPTVAPVTTCPGAPLRIVPGNGTGFKLYASLPLTGPVATGTAFDLGPAVKDTVFYVTGTGFPRDSEPVAVRVTVAAPVARFTANRDSLGLHEKHVLELTDASPGAVRWQWDLGDGTTAEGPRVSHRYAAPGEYTVRLTTTHGTDCQDSATRTVWVVPGLRSPRPVVNAISLCAGETIRIVPANGTRFNLYNALPPAGLVGSGTDFALGAAIRDTIFYVTGADNLLESEPVAVPVRVSAVRAAFTASTDRLNLLNGDTLQLTGASTGATWWRWQFGDGTGSEAQHPAHTYAEPGEYVVSLRAGNEKGCTDSTAQRITAFRNVVSDLAAAVVLHPNPTRGAFFLRKDDGFQTGRFVVTVTDVLGKEVTQAVIEQPARLTPFFIPQKGLYHVRIQANGQSVRKRLLVL</sequence>
<evidence type="ECO:0000256" key="5">
    <source>
        <dbReference type="PROSITE-ProRule" id="PRU01240"/>
    </source>
</evidence>
<organism evidence="7">
    <name type="scientific">uncultured Cytophagales bacterium</name>
    <dbReference type="NCBI Taxonomy" id="158755"/>
    <lineage>
        <taxon>Bacteria</taxon>
        <taxon>Pseudomonadati</taxon>
        <taxon>Bacteroidota</taxon>
        <taxon>Sphingobacteriia</taxon>
        <taxon>Sphingobacteriales</taxon>
        <taxon>environmental samples</taxon>
    </lineage>
</organism>
<keyword evidence="2 5" id="KW-0645">Protease</keyword>
<keyword evidence="4 5" id="KW-0720">Serine protease</keyword>
<dbReference type="PANTHER" id="PTHR43806:SF11">
    <property type="entry name" value="CEREVISIN-RELATED"/>
    <property type="match status" value="1"/>
</dbReference>
<dbReference type="InterPro" id="IPR036852">
    <property type="entry name" value="Peptidase_S8/S53_dom_sf"/>
</dbReference>
<dbReference type="Pfam" id="PF18911">
    <property type="entry name" value="PKD_4"/>
    <property type="match status" value="2"/>
</dbReference>
<dbReference type="InterPro" id="IPR015500">
    <property type="entry name" value="Peptidase_S8_subtilisin-rel"/>
</dbReference>
<accession>A0A6J4HGM4</accession>
<dbReference type="SMART" id="SM00089">
    <property type="entry name" value="PKD"/>
    <property type="match status" value="3"/>
</dbReference>
<evidence type="ECO:0000313" key="7">
    <source>
        <dbReference type="EMBL" id="CAA9223892.1"/>
    </source>
</evidence>
<feature type="active site" description="Charge relay system" evidence="5">
    <location>
        <position position="379"/>
    </location>
</feature>
<dbReference type="InterPro" id="IPR050131">
    <property type="entry name" value="Peptidase_S8_subtilisin-like"/>
</dbReference>
<name>A0A6J4HGM4_9SPHI</name>
<evidence type="ECO:0000259" key="6">
    <source>
        <dbReference type="PROSITE" id="PS50093"/>
    </source>
</evidence>
<dbReference type="CDD" id="cd00146">
    <property type="entry name" value="PKD"/>
    <property type="match status" value="3"/>
</dbReference>
<dbReference type="NCBIfam" id="TIGR04183">
    <property type="entry name" value="Por_Secre_tail"/>
    <property type="match status" value="1"/>
</dbReference>
<dbReference type="InterPro" id="IPR000209">
    <property type="entry name" value="Peptidase_S8/S53_dom"/>
</dbReference>
<evidence type="ECO:0000256" key="4">
    <source>
        <dbReference type="ARBA" id="ARBA00022825"/>
    </source>
</evidence>
<gene>
    <name evidence="7" type="ORF">AVDCRST_MAG56-589</name>
</gene>
<feature type="domain" description="PKD" evidence="6">
    <location>
        <begin position="1112"/>
        <end position="1165"/>
    </location>
</feature>
<feature type="active site" description="Charge relay system" evidence="5">
    <location>
        <position position="177"/>
    </location>
</feature>
<dbReference type="Pfam" id="PF22148">
    <property type="entry name" value="Fervidolysin_NPro-like"/>
    <property type="match status" value="1"/>
</dbReference>
<evidence type="ECO:0000256" key="3">
    <source>
        <dbReference type="ARBA" id="ARBA00022801"/>
    </source>
</evidence>
<dbReference type="PANTHER" id="PTHR43806">
    <property type="entry name" value="PEPTIDASE S8"/>
    <property type="match status" value="1"/>
</dbReference>
<dbReference type="SUPFAM" id="SSF49299">
    <property type="entry name" value="PKD domain"/>
    <property type="match status" value="3"/>
</dbReference>
<dbReference type="PROSITE" id="PS00138">
    <property type="entry name" value="SUBTILASE_SER"/>
    <property type="match status" value="1"/>
</dbReference>
<dbReference type="InterPro" id="IPR000601">
    <property type="entry name" value="PKD_dom"/>
</dbReference>
<reference evidence="7" key="1">
    <citation type="submission" date="2020-02" db="EMBL/GenBank/DDBJ databases">
        <authorList>
            <person name="Meier V. D."/>
        </authorList>
    </citation>
    <scope>NUCLEOTIDE SEQUENCE</scope>
    <source>
        <strain evidence="7">AVDCRST_MAG56</strain>
    </source>
</reference>
<evidence type="ECO:0000256" key="2">
    <source>
        <dbReference type="ARBA" id="ARBA00022670"/>
    </source>
</evidence>
<protein>
    <recommendedName>
        <fullName evidence="6">PKD domain-containing protein</fullName>
    </recommendedName>
</protein>
<dbReference type="Gene3D" id="3.40.50.200">
    <property type="entry name" value="Peptidase S8/S53 domain"/>
    <property type="match status" value="1"/>
</dbReference>
<dbReference type="InterPro" id="IPR022409">
    <property type="entry name" value="PKD/Chitinase_dom"/>
</dbReference>
<feature type="active site" description="Charge relay system" evidence="5">
    <location>
        <position position="230"/>
    </location>
</feature>
<dbReference type="Pfam" id="PF00801">
    <property type="entry name" value="PKD"/>
    <property type="match status" value="1"/>
</dbReference>
<proteinExistence type="inferred from homology"/>
<dbReference type="InterPro" id="IPR054399">
    <property type="entry name" value="Fervidolysin-like_N_prodom"/>
</dbReference>
<feature type="domain" description="PKD" evidence="6">
    <location>
        <begin position="950"/>
        <end position="1003"/>
    </location>
</feature>
<evidence type="ECO:0000256" key="1">
    <source>
        <dbReference type="ARBA" id="ARBA00011073"/>
    </source>
</evidence>
<dbReference type="InterPro" id="IPR035986">
    <property type="entry name" value="PKD_dom_sf"/>
</dbReference>
<dbReference type="GO" id="GO:0004252">
    <property type="term" value="F:serine-type endopeptidase activity"/>
    <property type="evidence" value="ECO:0007669"/>
    <property type="project" value="UniProtKB-UniRule"/>
</dbReference>
<dbReference type="EMBL" id="CADCTQ010000055">
    <property type="protein sequence ID" value="CAA9223892.1"/>
    <property type="molecule type" value="Genomic_DNA"/>
</dbReference>
<dbReference type="PROSITE" id="PS50093">
    <property type="entry name" value="PKD"/>
    <property type="match status" value="3"/>
</dbReference>
<dbReference type="GO" id="GO:0006508">
    <property type="term" value="P:proteolysis"/>
    <property type="evidence" value="ECO:0007669"/>
    <property type="project" value="UniProtKB-KW"/>
</dbReference>
<dbReference type="SUPFAM" id="SSF52743">
    <property type="entry name" value="Subtilisin-like"/>
    <property type="match status" value="1"/>
</dbReference>
<dbReference type="PRINTS" id="PR00723">
    <property type="entry name" value="SUBTILISIN"/>
</dbReference>
<keyword evidence="3 5" id="KW-0378">Hydrolase</keyword>
<dbReference type="PROSITE" id="PS51892">
    <property type="entry name" value="SUBTILASE"/>
    <property type="match status" value="1"/>
</dbReference>
<feature type="domain" description="PKD" evidence="6">
    <location>
        <begin position="1280"/>
        <end position="1316"/>
    </location>
</feature>
<dbReference type="Gene3D" id="2.60.40.10">
    <property type="entry name" value="Immunoglobulins"/>
    <property type="match status" value="3"/>
</dbReference>
<comment type="similarity">
    <text evidence="1 5">Belongs to the peptidase S8 family.</text>
</comment>
<dbReference type="PROSITE" id="PS00137">
    <property type="entry name" value="SUBTILASE_HIS"/>
    <property type="match status" value="1"/>
</dbReference>